<reference evidence="1 2" key="1">
    <citation type="submission" date="2016-02" db="EMBL/GenBank/DDBJ databases">
        <title>Secondary metabolites in Legionella.</title>
        <authorList>
            <person name="Tobias N.J."/>
            <person name="Bode H.B."/>
        </authorList>
    </citation>
    <scope>NUCLEOTIDE SEQUENCE [LARGE SCALE GENOMIC DNA]</scope>
    <source>
        <strain evidence="1 2">DSM 19216</strain>
    </source>
</reference>
<keyword evidence="2" id="KW-1185">Reference proteome</keyword>
<dbReference type="AlphaFoldDB" id="A0A1E5JWK9"/>
<sequence length="77" mass="8965">MNQNKIANPIKFYKHPNEVMEDKVLSNSDKIKVLESWLDDIKLKLIAEDEGMCSTLSKPKYYVAEINCLLTHVRKKN</sequence>
<dbReference type="OrthoDB" id="5639170at2"/>
<protein>
    <submittedName>
        <fullName evidence="1">Uncharacterized protein</fullName>
    </submittedName>
</protein>
<name>A0A1E5JWK9_9GAMM</name>
<proteinExistence type="predicted"/>
<dbReference type="EMBL" id="LSOG01000002">
    <property type="protein sequence ID" value="OEH48891.1"/>
    <property type="molecule type" value="Genomic_DNA"/>
</dbReference>
<accession>A0A1E5JWK9</accession>
<comment type="caution">
    <text evidence="1">The sequence shown here is derived from an EMBL/GenBank/DDBJ whole genome shotgun (WGS) entry which is preliminary data.</text>
</comment>
<evidence type="ECO:0000313" key="1">
    <source>
        <dbReference type="EMBL" id="OEH48891.1"/>
    </source>
</evidence>
<organism evidence="1 2">
    <name type="scientific">Legionella parisiensis</name>
    <dbReference type="NCBI Taxonomy" id="45071"/>
    <lineage>
        <taxon>Bacteria</taxon>
        <taxon>Pseudomonadati</taxon>
        <taxon>Pseudomonadota</taxon>
        <taxon>Gammaproteobacteria</taxon>
        <taxon>Legionellales</taxon>
        <taxon>Legionellaceae</taxon>
        <taxon>Legionella</taxon>
    </lineage>
</organism>
<gene>
    <name evidence="1" type="ORF">lpari_00036</name>
</gene>
<evidence type="ECO:0000313" key="2">
    <source>
        <dbReference type="Proteomes" id="UP000095229"/>
    </source>
</evidence>
<dbReference type="RefSeq" id="WP_058519093.1">
    <property type="nucleotide sequence ID" value="NZ_CAAAIE010000009.1"/>
</dbReference>
<dbReference type="PATRIC" id="fig|45071.6.peg.3816"/>
<dbReference type="Proteomes" id="UP000095229">
    <property type="component" value="Unassembled WGS sequence"/>
</dbReference>